<proteinExistence type="predicted"/>
<dbReference type="InterPro" id="IPR006311">
    <property type="entry name" value="TAT_signal"/>
</dbReference>
<accession>A0A1B4LJB5</accession>
<protein>
    <submittedName>
        <fullName evidence="5">Aminocarboxymuconate-semialdehyde decarboxylase</fullName>
    </submittedName>
</protein>
<evidence type="ECO:0000256" key="1">
    <source>
        <dbReference type="ARBA" id="ARBA00023239"/>
    </source>
</evidence>
<feature type="region of interest" description="Disordered" evidence="2">
    <location>
        <begin position="31"/>
        <end position="58"/>
    </location>
</feature>
<dbReference type="GO" id="GO:0016787">
    <property type="term" value="F:hydrolase activity"/>
    <property type="evidence" value="ECO:0007669"/>
    <property type="project" value="InterPro"/>
</dbReference>
<evidence type="ECO:0000256" key="3">
    <source>
        <dbReference type="SAM" id="SignalP"/>
    </source>
</evidence>
<dbReference type="SUPFAM" id="SSF51556">
    <property type="entry name" value="Metallo-dependent hydrolases"/>
    <property type="match status" value="1"/>
</dbReference>
<dbReference type="GO" id="GO:0019748">
    <property type="term" value="P:secondary metabolic process"/>
    <property type="evidence" value="ECO:0007669"/>
    <property type="project" value="TreeGrafter"/>
</dbReference>
<dbReference type="InterPro" id="IPR032466">
    <property type="entry name" value="Metal_Hydrolase"/>
</dbReference>
<sequence length="385" mass="41216">MICTCCMSSGRRRVLGAFAALAGAAVAGRPATAGEPGSVSSLASASSASSAPSTPPAAHPRAIDIHAHYYPESFCTLVGGEGKRFGGAFTCDDTSFTFRTPAGDLGPLPMKFIDVDARLADMDASGVDVQALSLSVPMAYWGDRPFNAKLARTWNTAASRVHQRHPTRFVVLATLPMLDATDAIDELERASQLPGVRGVYMGTNIDNRDLDDPRFAPVFARIEQLGLPVFLHPQQTVGGARLGDFYLSNLLGNPFDTAIAGSHLILGGVLDRHPALHFTLPHAGGALPILVGRLDAGWSVRPETRRLAQQPSSYLRRFSYDTVSHSGPVLNFLIDTVGIDRLVLGSDYCFDMGYAQPVRFLDRLDLTAAQRAMVLGGNAGRLLRI</sequence>
<gene>
    <name evidence="5" type="ORF">WJ35_20015</name>
</gene>
<feature type="compositionally biased region" description="Low complexity" evidence="2">
    <location>
        <begin position="31"/>
        <end position="52"/>
    </location>
</feature>
<reference evidence="5 6" key="1">
    <citation type="submission" date="2015-12" db="EMBL/GenBank/DDBJ databases">
        <title>Diversity of Burkholderia near neighbor genomes.</title>
        <authorList>
            <person name="Sahl J."/>
            <person name="Wagner D."/>
            <person name="Keim P."/>
        </authorList>
    </citation>
    <scope>NUCLEOTIDE SEQUENCE [LARGE SCALE GENOMIC DNA]</scope>
    <source>
        <strain evidence="5 6">MSMB0783</strain>
    </source>
</reference>
<evidence type="ECO:0000313" key="5">
    <source>
        <dbReference type="EMBL" id="AOJ77280.1"/>
    </source>
</evidence>
<dbReference type="InterPro" id="IPR006680">
    <property type="entry name" value="Amidohydro-rel"/>
</dbReference>
<feature type="signal peptide" evidence="3">
    <location>
        <begin position="1"/>
        <end position="27"/>
    </location>
</feature>
<dbReference type="Proteomes" id="UP000243680">
    <property type="component" value="Chromosome 3"/>
</dbReference>
<feature type="chain" id="PRO_5008565102" evidence="3">
    <location>
        <begin position="28"/>
        <end position="385"/>
    </location>
</feature>
<evidence type="ECO:0000259" key="4">
    <source>
        <dbReference type="Pfam" id="PF04909"/>
    </source>
</evidence>
<dbReference type="InterPro" id="IPR032465">
    <property type="entry name" value="ACMSD"/>
</dbReference>
<dbReference type="GO" id="GO:0016831">
    <property type="term" value="F:carboxy-lyase activity"/>
    <property type="evidence" value="ECO:0007669"/>
    <property type="project" value="InterPro"/>
</dbReference>
<evidence type="ECO:0000313" key="6">
    <source>
        <dbReference type="Proteomes" id="UP000243680"/>
    </source>
</evidence>
<dbReference type="Gene3D" id="3.20.20.140">
    <property type="entry name" value="Metal-dependent hydrolases"/>
    <property type="match status" value="1"/>
</dbReference>
<dbReference type="Pfam" id="PF04909">
    <property type="entry name" value="Amidohydro_2"/>
    <property type="match status" value="1"/>
</dbReference>
<dbReference type="RefSeq" id="WP_069239780.1">
    <property type="nucleotide sequence ID" value="NZ_CP013421.1"/>
</dbReference>
<keyword evidence="1" id="KW-0456">Lyase</keyword>
<feature type="domain" description="Amidohydrolase-related" evidence="4">
    <location>
        <begin position="63"/>
        <end position="385"/>
    </location>
</feature>
<dbReference type="GO" id="GO:0005737">
    <property type="term" value="C:cytoplasm"/>
    <property type="evidence" value="ECO:0007669"/>
    <property type="project" value="TreeGrafter"/>
</dbReference>
<evidence type="ECO:0000256" key="2">
    <source>
        <dbReference type="SAM" id="MobiDB-lite"/>
    </source>
</evidence>
<dbReference type="PROSITE" id="PS51318">
    <property type="entry name" value="TAT"/>
    <property type="match status" value="1"/>
</dbReference>
<organism evidence="5 6">
    <name type="scientific">Burkholderia ubonensis</name>
    <dbReference type="NCBI Taxonomy" id="101571"/>
    <lineage>
        <taxon>Bacteria</taxon>
        <taxon>Pseudomonadati</taxon>
        <taxon>Pseudomonadota</taxon>
        <taxon>Betaproteobacteria</taxon>
        <taxon>Burkholderiales</taxon>
        <taxon>Burkholderiaceae</taxon>
        <taxon>Burkholderia</taxon>
        <taxon>Burkholderia cepacia complex</taxon>
    </lineage>
</organism>
<dbReference type="EMBL" id="CP013421">
    <property type="protein sequence ID" value="AOJ77280.1"/>
    <property type="molecule type" value="Genomic_DNA"/>
</dbReference>
<dbReference type="AlphaFoldDB" id="A0A1B4LJB5"/>
<keyword evidence="3" id="KW-0732">Signal</keyword>
<dbReference type="PANTHER" id="PTHR21240:SF28">
    <property type="entry name" value="ISO-OROTATE DECARBOXYLASE (EUROFUNG)"/>
    <property type="match status" value="1"/>
</dbReference>
<dbReference type="PANTHER" id="PTHR21240">
    <property type="entry name" value="2-AMINO-3-CARBOXYLMUCONATE-6-SEMIALDEHYDE DECARBOXYLASE"/>
    <property type="match status" value="1"/>
</dbReference>
<name>A0A1B4LJB5_9BURK</name>